<evidence type="ECO:0000256" key="1">
    <source>
        <dbReference type="ARBA" id="ARBA00022679"/>
    </source>
</evidence>
<dbReference type="Proteomes" id="UP000565262">
    <property type="component" value="Unassembled WGS sequence"/>
</dbReference>
<reference evidence="4 5" key="1">
    <citation type="submission" date="2020-08" db="EMBL/GenBank/DDBJ databases">
        <title>Oceanospirillum sp. nov. isolated from marine sediment.</title>
        <authorList>
            <person name="Ji X."/>
        </authorList>
    </citation>
    <scope>NUCLEOTIDE SEQUENCE [LARGE SCALE GENOMIC DNA]</scope>
    <source>
        <strain evidence="4 5">D5</strain>
    </source>
</reference>
<comment type="caution">
    <text evidence="4">The sequence shown here is derived from an EMBL/GenBank/DDBJ whole genome shotgun (WGS) entry which is preliminary data.</text>
</comment>
<evidence type="ECO:0000256" key="2">
    <source>
        <dbReference type="ARBA" id="ARBA00022691"/>
    </source>
</evidence>
<dbReference type="PANTHER" id="PTHR12350">
    <property type="entry name" value="HISTONE-LYSINE N-METHYLTRANSFERASE-RELATED"/>
    <property type="match status" value="1"/>
</dbReference>
<dbReference type="InterPro" id="IPR053201">
    <property type="entry name" value="Flavunoidine_N-MTase"/>
</dbReference>
<evidence type="ECO:0000313" key="5">
    <source>
        <dbReference type="Proteomes" id="UP000565262"/>
    </source>
</evidence>
<dbReference type="EMBL" id="JACJFM010000039">
    <property type="protein sequence ID" value="MBB1488959.1"/>
    <property type="molecule type" value="Genomic_DNA"/>
</dbReference>
<dbReference type="InterPro" id="IPR046341">
    <property type="entry name" value="SET_dom_sf"/>
</dbReference>
<dbReference type="SUPFAM" id="SSF82199">
    <property type="entry name" value="SET domain"/>
    <property type="match status" value="1"/>
</dbReference>
<gene>
    <name evidence="4" type="ORF">H4O21_20320</name>
</gene>
<name>A0A839IWX9_9GAMM</name>
<keyword evidence="5" id="KW-1185">Reference proteome</keyword>
<feature type="domain" description="Post-SET" evidence="3">
    <location>
        <begin position="109"/>
        <end position="125"/>
    </location>
</feature>
<keyword evidence="1" id="KW-0808">Transferase</keyword>
<accession>A0A839IWX9</accession>
<dbReference type="PROSITE" id="PS50868">
    <property type="entry name" value="POST_SET"/>
    <property type="match status" value="1"/>
</dbReference>
<dbReference type="GO" id="GO:0016740">
    <property type="term" value="F:transferase activity"/>
    <property type="evidence" value="ECO:0007669"/>
    <property type="project" value="UniProtKB-KW"/>
</dbReference>
<dbReference type="InterPro" id="IPR003616">
    <property type="entry name" value="Post-SET_dom"/>
</dbReference>
<evidence type="ECO:0000259" key="3">
    <source>
        <dbReference type="PROSITE" id="PS50868"/>
    </source>
</evidence>
<protein>
    <recommendedName>
        <fullName evidence="3">Post-SET domain-containing protein</fullName>
    </recommendedName>
</protein>
<organism evidence="4 5">
    <name type="scientific">Oceanospirillum sediminis</name>
    <dbReference type="NCBI Taxonomy" id="2760088"/>
    <lineage>
        <taxon>Bacteria</taxon>
        <taxon>Pseudomonadati</taxon>
        <taxon>Pseudomonadota</taxon>
        <taxon>Gammaproteobacteria</taxon>
        <taxon>Oceanospirillales</taxon>
        <taxon>Oceanospirillaceae</taxon>
        <taxon>Oceanospirillum</taxon>
    </lineage>
</organism>
<dbReference type="Gene3D" id="2.170.270.10">
    <property type="entry name" value="SET domain"/>
    <property type="match status" value="1"/>
</dbReference>
<dbReference type="PANTHER" id="PTHR12350:SF19">
    <property type="entry name" value="SET DOMAIN-CONTAINING PROTEIN"/>
    <property type="match status" value="1"/>
</dbReference>
<dbReference type="AlphaFoldDB" id="A0A839IWX9"/>
<evidence type="ECO:0000313" key="4">
    <source>
        <dbReference type="EMBL" id="MBB1488959.1"/>
    </source>
</evidence>
<dbReference type="RefSeq" id="WP_182810731.1">
    <property type="nucleotide sequence ID" value="NZ_JACJFM010000039.1"/>
</dbReference>
<keyword evidence="2" id="KW-0949">S-adenosyl-L-methionine</keyword>
<dbReference type="Pfam" id="PF00856">
    <property type="entry name" value="SET"/>
    <property type="match status" value="1"/>
</dbReference>
<proteinExistence type="predicted"/>
<sequence length="130" mass="14704">MVVLYSDDCFSVVETEKYGMAVVCHKNFKKGEVLFSFSDGTTLDYQTQHTLQVCDGVYIDHPLAGYVQHSCDPNCWVIPDSQQFVCRKEIIAGDFISMDYEQTEDLLFKDFQCGCGSPVCRGYISGRKVI</sequence>
<dbReference type="InterPro" id="IPR001214">
    <property type="entry name" value="SET_dom"/>
</dbReference>